<evidence type="ECO:0000259" key="4">
    <source>
        <dbReference type="PROSITE" id="PS50878"/>
    </source>
</evidence>
<dbReference type="SUPFAM" id="SSF56672">
    <property type="entry name" value="DNA/RNA polymerases"/>
    <property type="match status" value="2"/>
</dbReference>
<feature type="compositionally biased region" description="Low complexity" evidence="3">
    <location>
        <begin position="30"/>
        <end position="43"/>
    </location>
</feature>
<dbReference type="InterPro" id="IPR000477">
    <property type="entry name" value="RT_dom"/>
</dbReference>
<dbReference type="Pfam" id="PF00078">
    <property type="entry name" value="RVT_1"/>
    <property type="match status" value="2"/>
</dbReference>
<dbReference type="Proteomes" id="UP001163105">
    <property type="component" value="Unassembled WGS sequence"/>
</dbReference>
<gene>
    <name evidence="5" type="ORF">O9K51_09423</name>
</gene>
<dbReference type="PANTHER" id="PTHR33481">
    <property type="entry name" value="REVERSE TRANSCRIPTASE"/>
    <property type="match status" value="1"/>
</dbReference>
<dbReference type="Gene3D" id="3.60.10.10">
    <property type="entry name" value="Endonuclease/exonuclease/phosphatase"/>
    <property type="match status" value="1"/>
</dbReference>
<evidence type="ECO:0000313" key="5">
    <source>
        <dbReference type="EMBL" id="KAJ6438001.1"/>
    </source>
</evidence>
<evidence type="ECO:0000256" key="2">
    <source>
        <dbReference type="ARBA" id="ARBA00023128"/>
    </source>
</evidence>
<dbReference type="InterPro" id="IPR005135">
    <property type="entry name" value="Endo/exonuclease/phosphatase"/>
</dbReference>
<keyword evidence="5" id="KW-0548">Nucleotidyltransferase</keyword>
<dbReference type="SUPFAM" id="SSF53098">
    <property type="entry name" value="Ribonuclease H-like"/>
    <property type="match status" value="1"/>
</dbReference>
<dbReference type="InterPro" id="IPR012337">
    <property type="entry name" value="RNaseH-like_sf"/>
</dbReference>
<name>A0AB34FGP3_9HYPO</name>
<evidence type="ECO:0000313" key="6">
    <source>
        <dbReference type="Proteomes" id="UP001163105"/>
    </source>
</evidence>
<dbReference type="SUPFAM" id="SSF56219">
    <property type="entry name" value="DNase I-like"/>
    <property type="match status" value="1"/>
</dbReference>
<organism evidence="5 6">
    <name type="scientific">Purpureocillium lavendulum</name>
    <dbReference type="NCBI Taxonomy" id="1247861"/>
    <lineage>
        <taxon>Eukaryota</taxon>
        <taxon>Fungi</taxon>
        <taxon>Dikarya</taxon>
        <taxon>Ascomycota</taxon>
        <taxon>Pezizomycotina</taxon>
        <taxon>Sordariomycetes</taxon>
        <taxon>Hypocreomycetidae</taxon>
        <taxon>Hypocreales</taxon>
        <taxon>Ophiocordycipitaceae</taxon>
        <taxon>Purpureocillium</taxon>
    </lineage>
</organism>
<keyword evidence="6" id="KW-1185">Reference proteome</keyword>
<dbReference type="PROSITE" id="PS50878">
    <property type="entry name" value="RT_POL"/>
    <property type="match status" value="2"/>
</dbReference>
<reference evidence="5" key="1">
    <citation type="submission" date="2023-01" db="EMBL/GenBank/DDBJ databases">
        <title>The growth and conidiation of Purpureocillium lavendulum are regulated by nitrogen source and histone H3K14 acetylation.</title>
        <authorList>
            <person name="Tang P."/>
            <person name="Han J."/>
            <person name="Zhang C."/>
            <person name="Tang P."/>
            <person name="Qi F."/>
            <person name="Zhang K."/>
            <person name="Liang L."/>
        </authorList>
    </citation>
    <scope>NUCLEOTIDE SEQUENCE</scope>
    <source>
        <strain evidence="5">YMF1.00683</strain>
    </source>
</reference>
<sequence>MSSLVDHSETASAIGSTSPLDDSDLPIDTASLSSLAPSSSPPLGVCRKTTSPIWQYCRKEEGKSAPTAWLDSNGTKWWHCQPCFDKKRMKRYNYSGGSSAIVSHLRKEHSIMLSSRQEARRNATQSRLGDITAFLGHDALPATKKRKATAEPDALDQATLRELYCRYTVACSLPFAHVEQPAFRDLIRYIRPVADDLLPMSGSTVKIDLQNAYDNKKEFVKRALQNALSSIHIVPDNWTSPNCLGVIGFTAQFVTEDHGLQSIVLRIRELDGQHSGENMADAIMEFIREYGIASKVGYFMMDNASNMNTMIDKVSDELEHEFDVFYDPLPHRLRCFGHIINLAVMELLIGNRPPTTDPYHGPSDEEVEQWRKRGAIGKLHNIVVYITWTPQRLKAFTALTDGLRLRRDNDTRWNSWYRMVEWVLRPRIRHAVTIFCAQEPALQEDVLTSSDWATLAEIHGFLEPFHDATIANEGMRDSICNVLPTMDYLLHHIEAAKKATSLPQLATMMETAWAKLADYYELTEDSPVYSAATVLNPSLKWAYMEKTWEDKAEWVDRAKARVGQLWRETYKSTESTACCSALRSESTQEPTPKRPNGYKMWMSEQKATIFNMDDDEYEVYCREPVIMPTTVTKSFYCTIDTSLVEDGQENRITAGAVRALVEREVRTERDHANWRCRAVTTDARNRTRFRIICRDEAEHQLVKRLVGTKLPRGARMLRDEVHPVRVDHVNRTAVLDETGTVLRGVTEALSKENDVQIERIGWLSNNDSPKAYGSMVVYLTRNSDVKRLLDEQYFHVEGESGTIGHMARNCDKPQVCAKCATEGHHHKTCNGTVYNTLRVIQYNVAKTAEVHESLMNDNDIEDVAVLAIQEPQAHLVKGHLLTTPMAHHKWTKMVPSTYLEGRWAIRSMLWVRNDLEADQISIESPDMTGALIRFPDRQVLVFSVYVEGRNDQALTATCDNLRRVINDTRRDAGTVVDVVIAGDFNRHDHLWGGDDVRLERQGEADEIIDLMNEFAFSSLLQRGIKTWQRGVHESTIDLVLASEELAGAVVKCTPLGTEHGSDHRAIETVFDISLPVSPTRERLLFKNAPWKDIKARIAASLETTPTEGTVQQQADRLMWTVLDAVNALTPRAKPSRVAKRWWTADLTQLRRIHTFWRNRARASRRAGQPCAELEATAKGAAKQYHNAVRQQKKAHWNEFLADNDNIWNAAKYLKSGDNSAFGKVPQLARADGTRTASTKDQAEEMLSTFFPPLPEVIEEEGPRPQRGAAVVMPDVTLEEVERQLFTAKSWKAPGEDGLPVMVWKQVWPVVKLRMLSLFRASLEAGELPDQWRHARIVPLKKADKADYSVATAWRPISLLSTLGKILESVIAERISHAVETHGLLPTNHFGARKRRSAEQALMLLQEQIYAAWRGRRILSLVTFDVKGAYNGVCKQRLIQRLRARGIPEILLRWVEAFCSDRTATIQINGQVSKVRSLPQAGLPQGSPLSPVLFLFFNADLVQRRIDCYGGAMAFVDDFSAWVTGPTAQSNRNGIKAIIEEALDWERRSGATFEARKTCIIHFTRKAYKLDAQPYMIKDQLVHPKTHAKVLGVIMDPQLKYKEHIAWAATKGLKAAMELQRLRGLTPATARQLFAAMVAPVVDYASNVWMHRCVYKRAAPIHRIQRVGAQAIVGTFLTVATSVAEAEASIASVQERFWRRAIKMWTNLHTLPPTNPLRNAASRVKKFRRYGRSPFYQVATVLNEIPMEELETINPFTLAPWAERLQAIMDDGDAAAAAARADLGWAVRVAVSSSARNGLVGVGGAVDLPASVRGGPKVEPFSFTLGMRTDQNPFSGELAAMACALRRLPELRYRSIAVLTSNKAAALALRNPRQQSGQEYAGCIYDSIEALNSNGNMVAVLWIPASVEHRLLQTAKAQARDATREGTIPSLKFPRMRSTTLSVARSNHCIVKHIPDDVGRFSKKVDAALPGNHTLQLYDRLSWREANVLAQLRTGMSRLNGYLNKIAAAPSQQCACGYAKETVEHFLFHCAKWTEQRAKILRSSEAQTGNLSFCLGGKSLSDDAKWTPNMTAWRHAKIVPLKKADKPDYSVAAAWRPISLLSTLGKVLESVIAERISHAVETYGLLPTNHFGARKRRSAEQALMLLQEQIYAAWRGRRILTLVTFDVKGAYNGVCKERLIQRMRARGIPEDLLRWVEAFCSDRTATIQINGQESEARSLPQAGLPQGSPLSPVLFLFFNADLVQRRIDCYGGAMAFVDDFSAWVTGPTAQSNRNGIKAIIEEALDWEKRSGATFEAHKTCIIHFTRKAYKLDAQPYVIKGQLVHPKIHAKVLGVIMDSQLKYKEHIAWAATKGLEAAMELQRLRGLMPATARQLFAAMVAPVVDYASNVWMHRCVYKRAGPIHRIQRVGAQAIVGTFLTVATSVAEAEASIASVQERFWKRAIRMWTNLHTLPSTNPLRNMTARIRKFRRYARSPFYQVATALNEIPMEELETIDPFTLAPWAERVQAIVADENASVVSRADLGWAVRIAVSSSARNGLVGVGGVVDLPASVRGGPKVEPFSFTLGMRTEQNPFSGELAAMACALRRLPELRYRSVALMTSNNAAALTLRNPRQQSGQEYVGCIYDSIEALRRNGNMVVVLWIPTSAENKLLQNAKAQARDATKEGANPPLKFPRMRSTTLGVARSVHCIVRDIPDDVGRFSKKVDAALPGKHTLQLYDGLSWKEANVLAQLRTGMSRLNGYLNKIAAAPSQQCVCGYTNETVEHFLFHCAKWTEQRAKILRSSEAQRGKLSFCLGGKSLLDDAKWTPNMTAVRATIRFTLATGRLDNKRN</sequence>
<feature type="domain" description="Reverse transcriptase" evidence="4">
    <location>
        <begin position="1320"/>
        <end position="1594"/>
    </location>
</feature>
<dbReference type="CDD" id="cd01650">
    <property type="entry name" value="RT_nLTR_like"/>
    <property type="match status" value="2"/>
</dbReference>
<comment type="caution">
    <text evidence="5">The sequence shown here is derived from an EMBL/GenBank/DDBJ whole genome shotgun (WGS) entry which is preliminary data.</text>
</comment>
<feature type="compositionally biased region" description="Polar residues" evidence="3">
    <location>
        <begin position="1"/>
        <end position="20"/>
    </location>
</feature>
<dbReference type="GO" id="GO:0005739">
    <property type="term" value="C:mitochondrion"/>
    <property type="evidence" value="ECO:0007669"/>
    <property type="project" value="UniProtKB-SubCell"/>
</dbReference>
<accession>A0AB34FGP3</accession>
<dbReference type="EMBL" id="JAQHRD010000009">
    <property type="protein sequence ID" value="KAJ6438001.1"/>
    <property type="molecule type" value="Genomic_DNA"/>
</dbReference>
<dbReference type="InterPro" id="IPR036691">
    <property type="entry name" value="Endo/exonu/phosph_ase_sf"/>
</dbReference>
<keyword evidence="5" id="KW-0808">Transferase</keyword>
<dbReference type="InterPro" id="IPR043502">
    <property type="entry name" value="DNA/RNA_pol_sf"/>
</dbReference>
<feature type="domain" description="Reverse transcriptase" evidence="4">
    <location>
        <begin position="2061"/>
        <end position="2335"/>
    </location>
</feature>
<keyword evidence="5" id="KW-0695">RNA-directed DNA polymerase</keyword>
<evidence type="ECO:0000256" key="1">
    <source>
        <dbReference type="ARBA" id="ARBA00004173"/>
    </source>
</evidence>
<evidence type="ECO:0000256" key="3">
    <source>
        <dbReference type="SAM" id="MobiDB-lite"/>
    </source>
</evidence>
<proteinExistence type="predicted"/>
<comment type="subcellular location">
    <subcellularLocation>
        <location evidence="1">Mitochondrion</location>
    </subcellularLocation>
</comment>
<dbReference type="GO" id="GO:0003964">
    <property type="term" value="F:RNA-directed DNA polymerase activity"/>
    <property type="evidence" value="ECO:0007669"/>
    <property type="project" value="UniProtKB-KW"/>
</dbReference>
<keyword evidence="2" id="KW-0496">Mitochondrion</keyword>
<feature type="region of interest" description="Disordered" evidence="3">
    <location>
        <begin position="1"/>
        <end position="43"/>
    </location>
</feature>
<protein>
    <submittedName>
        <fullName evidence="5">Reverse transcriptase</fullName>
    </submittedName>
</protein>
<dbReference type="Pfam" id="PF14529">
    <property type="entry name" value="Exo_endo_phos_2"/>
    <property type="match status" value="1"/>
</dbReference>
<dbReference type="PANTHER" id="PTHR33481:SF1">
    <property type="entry name" value="ENDONUCLEASE_EXONUCLEASE_PHOSPHATASE DOMAIN-CONTAINING PROTEIN-RELATED"/>
    <property type="match status" value="1"/>
</dbReference>